<dbReference type="RefSeq" id="WP_076601853.1">
    <property type="nucleotide sequence ID" value="NZ_FTMD01000005.1"/>
</dbReference>
<protein>
    <submittedName>
        <fullName evidence="2">Oligoribonuclease NrnB or cAMP/cGMP phosphodiesterase, DHH superfamily</fullName>
    </submittedName>
</protein>
<dbReference type="InterPro" id="IPR038763">
    <property type="entry name" value="DHH_sf"/>
</dbReference>
<dbReference type="EMBL" id="FTMD01000005">
    <property type="protein sequence ID" value="SIQ58771.1"/>
    <property type="molecule type" value="Genomic_DNA"/>
</dbReference>
<dbReference type="PANTHER" id="PTHR46922:SF4">
    <property type="entry name" value="DHHA1 DOMAIN PROTEIN"/>
    <property type="match status" value="1"/>
</dbReference>
<proteinExistence type="predicted"/>
<dbReference type="AlphaFoldDB" id="A0A1N6TZW1"/>
<keyword evidence="3" id="KW-1185">Reference proteome</keyword>
<dbReference type="Gene3D" id="3.10.310.30">
    <property type="match status" value="1"/>
</dbReference>
<dbReference type="OrthoDB" id="10630at2"/>
<dbReference type="PANTHER" id="PTHR46922">
    <property type="entry name" value="DHHA1 DOMAIN PROTEIN"/>
    <property type="match status" value="1"/>
</dbReference>
<dbReference type="SUPFAM" id="SSF64182">
    <property type="entry name" value="DHH phosphoesterases"/>
    <property type="match status" value="1"/>
</dbReference>
<reference evidence="3" key="1">
    <citation type="submission" date="2017-01" db="EMBL/GenBank/DDBJ databases">
        <authorList>
            <person name="Varghese N."/>
            <person name="Submissions S."/>
        </authorList>
    </citation>
    <scope>NUCLEOTIDE SEQUENCE [LARGE SCALE GENOMIC DNA]</scope>
    <source>
        <strain evidence="3">ATCC 51758</strain>
    </source>
</reference>
<dbReference type="GO" id="GO:0003676">
    <property type="term" value="F:nucleic acid binding"/>
    <property type="evidence" value="ECO:0007669"/>
    <property type="project" value="InterPro"/>
</dbReference>
<gene>
    <name evidence="2" type="ORF">SAMN05421829_105166</name>
</gene>
<dbReference type="InterPro" id="IPR003156">
    <property type="entry name" value="DHHA1_dom"/>
</dbReference>
<organism evidence="2 3">
    <name type="scientific">Aromatoleum tolulyticum</name>
    <dbReference type="NCBI Taxonomy" id="34027"/>
    <lineage>
        <taxon>Bacteria</taxon>
        <taxon>Pseudomonadati</taxon>
        <taxon>Pseudomonadota</taxon>
        <taxon>Betaproteobacteria</taxon>
        <taxon>Rhodocyclales</taxon>
        <taxon>Rhodocyclaceae</taxon>
        <taxon>Aromatoleum</taxon>
    </lineage>
</organism>
<dbReference type="Proteomes" id="UP000186819">
    <property type="component" value="Unassembled WGS sequence"/>
</dbReference>
<evidence type="ECO:0000313" key="3">
    <source>
        <dbReference type="Proteomes" id="UP000186819"/>
    </source>
</evidence>
<evidence type="ECO:0000259" key="1">
    <source>
        <dbReference type="Pfam" id="PF02272"/>
    </source>
</evidence>
<evidence type="ECO:0000313" key="2">
    <source>
        <dbReference type="EMBL" id="SIQ58771.1"/>
    </source>
</evidence>
<feature type="domain" description="DHHA1" evidence="1">
    <location>
        <begin position="262"/>
        <end position="317"/>
    </location>
</feature>
<sequence>MSTPTTIYYHADCLDGFGAAYAAWRRLGNAARYLPVHYGSAWQVEDVAGRDVFILDFSFPRAELERMSARACSVCLIDHHASARAAWAELLHTDEGNSGARHHDPARNLTVIFDLERSGARLAWEHFHPDTAVPAALAHIEDQDMWRFRLPGTRPFCRALRMRDFAFPSWDPIVRASEDATSPAHRALLDEGEAVDRFLAIEVDRLAASALVMPVGLQSTVAPGATASPSDERVSGLAINASAAFASELGGRLAERSRTFGLVWQLAGDGFVKASLRGCNVVNVARIAEHYGGGGHPNAAGFRMPSRDFLEQVLAAVPDRAC</sequence>
<name>A0A1N6TZW1_9RHOO</name>
<accession>A0A1N6TZW1</accession>
<dbReference type="STRING" id="34027.SAMN05421829_105166"/>
<dbReference type="Pfam" id="PF02272">
    <property type="entry name" value="DHHA1"/>
    <property type="match status" value="1"/>
</dbReference>